<reference evidence="2 3" key="1">
    <citation type="submission" date="2024-09" db="EMBL/GenBank/DDBJ databases">
        <authorList>
            <person name="Lee S.D."/>
        </authorList>
    </citation>
    <scope>NUCLEOTIDE SEQUENCE [LARGE SCALE GENOMIC DNA]</scope>
    <source>
        <strain evidence="2 3">N1-5</strain>
    </source>
</reference>
<comment type="caution">
    <text evidence="2">The sequence shown here is derived from an EMBL/GenBank/DDBJ whole genome shotgun (WGS) entry which is preliminary data.</text>
</comment>
<dbReference type="Proteomes" id="UP001592528">
    <property type="component" value="Unassembled WGS sequence"/>
</dbReference>
<sequence length="76" mass="9007">MKNWLVRRRWWQELLILWLLYVAVMPAVSVVTVFVLGWSWTDVLTDSPYKFGILAFSVAAFSTCGRRWERRRSAGR</sequence>
<keyword evidence="1" id="KW-0812">Transmembrane</keyword>
<evidence type="ECO:0000256" key="1">
    <source>
        <dbReference type="SAM" id="Phobius"/>
    </source>
</evidence>
<evidence type="ECO:0000313" key="2">
    <source>
        <dbReference type="EMBL" id="MFC1404854.1"/>
    </source>
</evidence>
<keyword evidence="1" id="KW-0472">Membrane</keyword>
<name>A0ABV6UTT5_9ACTN</name>
<proteinExistence type="predicted"/>
<dbReference type="RefSeq" id="WP_157623885.1">
    <property type="nucleotide sequence ID" value="NZ_JBHEZZ010000017.1"/>
</dbReference>
<keyword evidence="1" id="KW-1133">Transmembrane helix</keyword>
<keyword evidence="3" id="KW-1185">Reference proteome</keyword>
<dbReference type="EMBL" id="JBHEZZ010000017">
    <property type="protein sequence ID" value="MFC1404854.1"/>
    <property type="molecule type" value="Genomic_DNA"/>
</dbReference>
<protein>
    <submittedName>
        <fullName evidence="2">Uncharacterized protein</fullName>
    </submittedName>
</protein>
<evidence type="ECO:0000313" key="3">
    <source>
        <dbReference type="Proteomes" id="UP001592528"/>
    </source>
</evidence>
<gene>
    <name evidence="2" type="ORF">ACEZDJ_26550</name>
</gene>
<feature type="transmembrane region" description="Helical" evidence="1">
    <location>
        <begin position="51"/>
        <end position="68"/>
    </location>
</feature>
<organism evidence="2 3">
    <name type="scientific">Streptacidiphilus cavernicola</name>
    <dbReference type="NCBI Taxonomy" id="3342716"/>
    <lineage>
        <taxon>Bacteria</taxon>
        <taxon>Bacillati</taxon>
        <taxon>Actinomycetota</taxon>
        <taxon>Actinomycetes</taxon>
        <taxon>Kitasatosporales</taxon>
        <taxon>Streptomycetaceae</taxon>
        <taxon>Streptacidiphilus</taxon>
    </lineage>
</organism>
<accession>A0ABV6UTT5</accession>
<feature type="transmembrane region" description="Helical" evidence="1">
    <location>
        <begin position="15"/>
        <end position="39"/>
    </location>
</feature>